<evidence type="ECO:0000313" key="2">
    <source>
        <dbReference type="Proteomes" id="UP000675781"/>
    </source>
</evidence>
<protein>
    <recommendedName>
        <fullName evidence="3">SMI1/KNR4 family protein</fullName>
    </recommendedName>
</protein>
<comment type="caution">
    <text evidence="1">The sequence shown here is derived from an EMBL/GenBank/DDBJ whole genome shotgun (WGS) entry which is preliminary data.</text>
</comment>
<dbReference type="RefSeq" id="WP_212530157.1">
    <property type="nucleotide sequence ID" value="NZ_JAGSOG010000104.1"/>
</dbReference>
<accession>A0A941EQS8</accession>
<name>A0A941EQS8_9ACTN</name>
<dbReference type="AlphaFoldDB" id="A0A941EQS8"/>
<keyword evidence="2" id="KW-1185">Reference proteome</keyword>
<evidence type="ECO:0008006" key="3">
    <source>
        <dbReference type="Google" id="ProtNLM"/>
    </source>
</evidence>
<sequence>MADWTGIRERVLALREADTQPVFGARAHGFELEDPLSVQDLADLGLAAQPFPGRLGAELLAALHAEVPDQGDFPDAEAFAKAMAAFEEENEQALETAWSPEQTRGALCLCHSGCALRKWLVLTGPQRGTIWNDDRADDADLTPLLLDGAPATFERWYLLWLEDAETKAKAARQV</sequence>
<proteinExistence type="predicted"/>
<gene>
    <name evidence="1" type="ORF">KDL01_20490</name>
</gene>
<reference evidence="1" key="1">
    <citation type="submission" date="2021-04" db="EMBL/GenBank/DDBJ databases">
        <title>Genome based classification of Actinospica acidithermotolerans sp. nov., an actinobacterium isolated from an Indonesian hot spring.</title>
        <authorList>
            <person name="Kusuma A.B."/>
            <person name="Putra K.E."/>
            <person name="Nafisah S."/>
            <person name="Loh J."/>
            <person name="Nouioui I."/>
            <person name="Goodfellow M."/>
        </authorList>
    </citation>
    <scope>NUCLEOTIDE SEQUENCE</scope>
    <source>
        <strain evidence="1">CSCA 57</strain>
    </source>
</reference>
<organism evidence="1 2">
    <name type="scientific">Actinospica durhamensis</name>
    <dbReference type="NCBI Taxonomy" id="1508375"/>
    <lineage>
        <taxon>Bacteria</taxon>
        <taxon>Bacillati</taxon>
        <taxon>Actinomycetota</taxon>
        <taxon>Actinomycetes</taxon>
        <taxon>Catenulisporales</taxon>
        <taxon>Actinospicaceae</taxon>
        <taxon>Actinospica</taxon>
    </lineage>
</organism>
<dbReference type="EMBL" id="JAGSOG010000104">
    <property type="protein sequence ID" value="MBR7835666.1"/>
    <property type="molecule type" value="Genomic_DNA"/>
</dbReference>
<dbReference type="Proteomes" id="UP000675781">
    <property type="component" value="Unassembled WGS sequence"/>
</dbReference>
<evidence type="ECO:0000313" key="1">
    <source>
        <dbReference type="EMBL" id="MBR7835666.1"/>
    </source>
</evidence>